<reference evidence="2 3" key="1">
    <citation type="submission" date="2021-03" db="EMBL/GenBank/DDBJ databases">
        <title>Sequencing the genomes of 1000 actinobacteria strains.</title>
        <authorList>
            <person name="Klenk H.-P."/>
        </authorList>
    </citation>
    <scope>NUCLEOTIDE SEQUENCE [LARGE SCALE GENOMIC DNA]</scope>
    <source>
        <strain evidence="2 3">DSM 46713</strain>
    </source>
</reference>
<feature type="region of interest" description="Disordered" evidence="1">
    <location>
        <begin position="245"/>
        <end position="264"/>
    </location>
</feature>
<evidence type="ECO:0000256" key="1">
    <source>
        <dbReference type="SAM" id="MobiDB-lite"/>
    </source>
</evidence>
<feature type="region of interest" description="Disordered" evidence="1">
    <location>
        <begin position="369"/>
        <end position="395"/>
    </location>
</feature>
<organism evidence="2 3">
    <name type="scientific">Mycolicibacterium lutetiense</name>
    <dbReference type="NCBI Taxonomy" id="1641992"/>
    <lineage>
        <taxon>Bacteria</taxon>
        <taxon>Bacillati</taxon>
        <taxon>Actinomycetota</taxon>
        <taxon>Actinomycetes</taxon>
        <taxon>Mycobacteriales</taxon>
        <taxon>Mycobacteriaceae</taxon>
        <taxon>Mycolicibacterium</taxon>
    </lineage>
</organism>
<dbReference type="Proteomes" id="UP000694460">
    <property type="component" value="Unassembled WGS sequence"/>
</dbReference>
<evidence type="ECO:0000313" key="2">
    <source>
        <dbReference type="EMBL" id="MBP2453939.1"/>
    </source>
</evidence>
<dbReference type="RefSeq" id="WP_209919024.1">
    <property type="nucleotide sequence ID" value="NZ_JAGIOP010000002.1"/>
</dbReference>
<protein>
    <recommendedName>
        <fullName evidence="4">PE-PGRS family protein</fullName>
    </recommendedName>
</protein>
<name>A0ABS4ZZD1_9MYCO</name>
<comment type="caution">
    <text evidence="2">The sequence shown here is derived from an EMBL/GenBank/DDBJ whole genome shotgun (WGS) entry which is preliminary data.</text>
</comment>
<proteinExistence type="predicted"/>
<gene>
    <name evidence="2" type="ORF">JOF57_003852</name>
</gene>
<sequence length="395" mass="40348">MRLALRPYMTAGVALVGAGVIAVTPVTAPPPEIQTHAVQLSGTAIDDPIAVFSPVFERVDTLVQQAIQAQIDNPFPIVNGLIGKAMSDGQLLGGVATVVGQQVSTVAANFPAAMGRAAQRAATGDFTGAVGEFTPVFSGPIFQLIQQWPAIPAYVRQQFVVAGQLVSEAMGVSWSITMGQAMRVFTVVNAVAGALDELAVAIPAGDAGRAVNAVQHGIANTADAVLSIAGGVRVHLDRSRVRVRNILNPPPPAPATAERSGTPAVTDAVTLSLPAAAPAKELPATTDTDATPVSAVDAPEPEPSTTEPSGETEQVKKTTKPLVRQSLIAVPGKSGIDRAGSDRSAKVASDVRDTISSTVKKVDEGIKKAFAKPEKKAASGSHDSGTGSTGKGDAD</sequence>
<feature type="region of interest" description="Disordered" evidence="1">
    <location>
        <begin position="277"/>
        <end position="322"/>
    </location>
</feature>
<keyword evidence="3" id="KW-1185">Reference proteome</keyword>
<accession>A0ABS4ZZD1</accession>
<feature type="compositionally biased region" description="Low complexity" evidence="1">
    <location>
        <begin position="303"/>
        <end position="312"/>
    </location>
</feature>
<dbReference type="EMBL" id="JAGIOP010000002">
    <property type="protein sequence ID" value="MBP2453939.1"/>
    <property type="molecule type" value="Genomic_DNA"/>
</dbReference>
<evidence type="ECO:0000313" key="3">
    <source>
        <dbReference type="Proteomes" id="UP000694460"/>
    </source>
</evidence>
<evidence type="ECO:0008006" key="4">
    <source>
        <dbReference type="Google" id="ProtNLM"/>
    </source>
</evidence>